<organism evidence="1 2">
    <name type="scientific">Rhizobium mongolense</name>
    <dbReference type="NCBI Taxonomy" id="57676"/>
    <lineage>
        <taxon>Bacteria</taxon>
        <taxon>Pseudomonadati</taxon>
        <taxon>Pseudomonadota</taxon>
        <taxon>Alphaproteobacteria</taxon>
        <taxon>Hyphomicrobiales</taxon>
        <taxon>Rhizobiaceae</taxon>
        <taxon>Rhizobium/Agrobacterium group</taxon>
        <taxon>Rhizobium</taxon>
    </lineage>
</organism>
<comment type="caution">
    <text evidence="1">The sequence shown here is derived from an EMBL/GenBank/DDBJ whole genome shotgun (WGS) entry which is preliminary data.</text>
</comment>
<reference evidence="1 2" key="1">
    <citation type="submission" date="2020-08" db="EMBL/GenBank/DDBJ databases">
        <title>Genomic Encyclopedia of Type Strains, Phase IV (KMG-V): Genome sequencing to study the core and pangenomes of soil and plant-associated prokaryotes.</title>
        <authorList>
            <person name="Whitman W."/>
        </authorList>
    </citation>
    <scope>NUCLEOTIDE SEQUENCE [LARGE SCALE GENOMIC DNA]</scope>
    <source>
        <strain evidence="1 2">SEMIA 402</strain>
    </source>
</reference>
<evidence type="ECO:0000313" key="2">
    <source>
        <dbReference type="Proteomes" id="UP000533641"/>
    </source>
</evidence>
<dbReference type="EMBL" id="JACIGM010000015">
    <property type="protein sequence ID" value="MBB4277989.1"/>
    <property type="molecule type" value="Genomic_DNA"/>
</dbReference>
<protein>
    <submittedName>
        <fullName evidence="1">Uncharacterized protein</fullName>
    </submittedName>
</protein>
<dbReference type="AlphaFoldDB" id="A0A7W6RST2"/>
<dbReference type="Proteomes" id="UP000533641">
    <property type="component" value="Unassembled WGS sequence"/>
</dbReference>
<gene>
    <name evidence="1" type="ORF">GGE12_005798</name>
</gene>
<proteinExistence type="predicted"/>
<name>A0A7W6RST2_9HYPH</name>
<dbReference type="RefSeq" id="WP_183928803.1">
    <property type="nucleotide sequence ID" value="NZ_JACIGM010000015.1"/>
</dbReference>
<accession>A0A7W6RST2</accession>
<evidence type="ECO:0000313" key="1">
    <source>
        <dbReference type="EMBL" id="MBB4277989.1"/>
    </source>
</evidence>
<sequence>MSVVGDLQRMLRLMPLPTEGRPQFEIAPVVLIEFRENRDRRRSVAAVRLDESTFGRKSHGRNSR</sequence>